<organism evidence="1 2">
    <name type="scientific">Centaurea solstitialis</name>
    <name type="common">yellow star-thistle</name>
    <dbReference type="NCBI Taxonomy" id="347529"/>
    <lineage>
        <taxon>Eukaryota</taxon>
        <taxon>Viridiplantae</taxon>
        <taxon>Streptophyta</taxon>
        <taxon>Embryophyta</taxon>
        <taxon>Tracheophyta</taxon>
        <taxon>Spermatophyta</taxon>
        <taxon>Magnoliopsida</taxon>
        <taxon>eudicotyledons</taxon>
        <taxon>Gunneridae</taxon>
        <taxon>Pentapetalae</taxon>
        <taxon>asterids</taxon>
        <taxon>campanulids</taxon>
        <taxon>Asterales</taxon>
        <taxon>Asteraceae</taxon>
        <taxon>Carduoideae</taxon>
        <taxon>Cardueae</taxon>
        <taxon>Centaureinae</taxon>
        <taxon>Centaurea</taxon>
    </lineage>
</organism>
<dbReference type="EMBL" id="JARYMX010000001">
    <property type="protein sequence ID" value="KAJ9566873.1"/>
    <property type="molecule type" value="Genomic_DNA"/>
</dbReference>
<comment type="caution">
    <text evidence="1">The sequence shown here is derived from an EMBL/GenBank/DDBJ whole genome shotgun (WGS) entry which is preliminary data.</text>
</comment>
<gene>
    <name evidence="1" type="ORF">OSB04_002839</name>
</gene>
<proteinExistence type="predicted"/>
<name>A0AA38UBU0_9ASTR</name>
<dbReference type="AlphaFoldDB" id="A0AA38UBU0"/>
<sequence length="98" mass="11500">MVVAEEHAGEDGGRRRSRRSGVDRLVYHLHHYKVDVFYSVIDMQLQELNNCFNKSNTTLLLSIASFWPRQSFKSFQVDELMKMAEFYPVEFLSSSLKH</sequence>
<dbReference type="Proteomes" id="UP001172457">
    <property type="component" value="Chromosome 1"/>
</dbReference>
<evidence type="ECO:0000313" key="1">
    <source>
        <dbReference type="EMBL" id="KAJ9566873.1"/>
    </source>
</evidence>
<protein>
    <submittedName>
        <fullName evidence="1">Uncharacterized protein</fullName>
    </submittedName>
</protein>
<dbReference type="PANTHER" id="PTHR11697">
    <property type="entry name" value="GENERAL TRANSCRIPTION FACTOR 2-RELATED ZINC FINGER PROTEIN"/>
    <property type="match status" value="1"/>
</dbReference>
<reference evidence="1" key="1">
    <citation type="submission" date="2023-03" db="EMBL/GenBank/DDBJ databases">
        <title>Chromosome-scale reference genome and RAD-based genetic map of yellow starthistle (Centaurea solstitialis) reveal putative structural variation and QTLs associated with invader traits.</title>
        <authorList>
            <person name="Reatini B."/>
            <person name="Cang F.A."/>
            <person name="Jiang Q."/>
            <person name="Mckibben M.T.W."/>
            <person name="Barker M.S."/>
            <person name="Rieseberg L.H."/>
            <person name="Dlugosch K.M."/>
        </authorList>
    </citation>
    <scope>NUCLEOTIDE SEQUENCE</scope>
    <source>
        <strain evidence="1">CAN-66</strain>
        <tissue evidence="1">Leaf</tissue>
    </source>
</reference>
<accession>A0AA38UBU0</accession>
<dbReference type="PANTHER" id="PTHR11697:SF230">
    <property type="entry name" value="ZINC FINGER, MYM DOMAIN CONTAINING 1"/>
    <property type="match status" value="1"/>
</dbReference>
<evidence type="ECO:0000313" key="2">
    <source>
        <dbReference type="Proteomes" id="UP001172457"/>
    </source>
</evidence>
<keyword evidence="2" id="KW-1185">Reference proteome</keyword>
<dbReference type="InterPro" id="IPR055298">
    <property type="entry name" value="AtLOH3-like"/>
</dbReference>